<evidence type="ECO:0000313" key="5">
    <source>
        <dbReference type="Proteomes" id="UP000002051"/>
    </source>
</evidence>
<dbReference type="Proteomes" id="UP000002051">
    <property type="component" value="Chromosome 6"/>
</dbReference>
<evidence type="ECO:0000313" key="4">
    <source>
        <dbReference type="EnsemblPlants" id="AES76483"/>
    </source>
</evidence>
<gene>
    <name evidence="4" type="primary">11419329</name>
    <name evidence="2" type="ordered locus">MTR_6g079790</name>
    <name evidence="3" type="ORF">MtrunA17_Chr6g0481661</name>
</gene>
<dbReference type="NCBIfam" id="TIGR01640">
    <property type="entry name" value="F_box_assoc_1"/>
    <property type="match status" value="1"/>
</dbReference>
<dbReference type="EnsemblPlants" id="AES76483">
    <property type="protein sequence ID" value="AES76483"/>
    <property type="gene ID" value="MTR_6g079790"/>
</dbReference>
<dbReference type="InterPro" id="IPR006527">
    <property type="entry name" value="F-box-assoc_dom_typ1"/>
</dbReference>
<dbReference type="EMBL" id="CM001222">
    <property type="protein sequence ID" value="AES76483.2"/>
    <property type="molecule type" value="Genomic_DNA"/>
</dbReference>
<dbReference type="InterPro" id="IPR050796">
    <property type="entry name" value="SCF_F-box_component"/>
</dbReference>
<reference evidence="4" key="3">
    <citation type="submission" date="2015-04" db="UniProtKB">
        <authorList>
            <consortium name="EnsemblPlants"/>
        </authorList>
    </citation>
    <scope>IDENTIFICATION</scope>
    <source>
        <strain evidence="4">cv. Jemalong A17</strain>
    </source>
</reference>
<protein>
    <submittedName>
        <fullName evidence="2">F-box protein interaction domain protein</fullName>
    </submittedName>
    <submittedName>
        <fullName evidence="3">Putative F-box associated interaction domain-containing protein</fullName>
    </submittedName>
</protein>
<dbReference type="AlphaFoldDB" id="G7KL94"/>
<evidence type="ECO:0000313" key="3">
    <source>
        <dbReference type="EMBL" id="RHN52541.1"/>
    </source>
</evidence>
<dbReference type="Gramene" id="rna37230">
    <property type="protein sequence ID" value="RHN52541.1"/>
    <property type="gene ID" value="gene37230"/>
</dbReference>
<dbReference type="OrthoDB" id="938224at2759"/>
<dbReference type="KEGG" id="mtr:11419329"/>
<reference evidence="3" key="4">
    <citation type="journal article" date="2018" name="Nat. Plants">
        <title>Whole-genome landscape of Medicago truncatula symbiotic genes.</title>
        <authorList>
            <person name="Pecrix Y."/>
            <person name="Gamas P."/>
            <person name="Carrere S."/>
        </authorList>
    </citation>
    <scope>NUCLEOTIDE SEQUENCE</scope>
    <source>
        <tissue evidence="3">Leaves</tissue>
    </source>
</reference>
<proteinExistence type="predicted"/>
<keyword evidence="5" id="KW-1185">Reference proteome</keyword>
<dbReference type="PANTHER" id="PTHR31672:SF13">
    <property type="entry name" value="F-BOX PROTEIN CPR30-LIKE"/>
    <property type="match status" value="1"/>
</dbReference>
<dbReference type="PANTHER" id="PTHR31672">
    <property type="entry name" value="BNACNNG10540D PROTEIN"/>
    <property type="match status" value="1"/>
</dbReference>
<dbReference type="InterPro" id="IPR017451">
    <property type="entry name" value="F-box-assoc_interact_dom"/>
</dbReference>
<name>G7KL94_MEDTR</name>
<feature type="domain" description="F-box associated beta-propeller type 1" evidence="1">
    <location>
        <begin position="34"/>
        <end position="275"/>
    </location>
</feature>
<dbReference type="PaxDb" id="3880-AES76483"/>
<reference evidence="2 5" key="2">
    <citation type="journal article" date="2014" name="BMC Genomics">
        <title>An improved genome release (version Mt4.0) for the model legume Medicago truncatula.</title>
        <authorList>
            <person name="Tang H."/>
            <person name="Krishnakumar V."/>
            <person name="Bidwell S."/>
            <person name="Rosen B."/>
            <person name="Chan A."/>
            <person name="Zhou S."/>
            <person name="Gentzbittel L."/>
            <person name="Childs K.L."/>
            <person name="Yandell M."/>
            <person name="Gundlach H."/>
            <person name="Mayer K.F."/>
            <person name="Schwartz D.C."/>
            <person name="Town C.D."/>
        </authorList>
    </citation>
    <scope>GENOME REANNOTATION</scope>
    <source>
        <strain evidence="4 5">cv. Jemalong A17</strain>
    </source>
</reference>
<sequence length="310" mass="36132">MVKLDFSNPFEDKTYIDLFGFGSINDTILLHQYCVYKHVLWNPATQKFNLLPPTPFESYVPDDVKRYCSFVSYLHGFGYDSVTGDYKVIRFLFFPDRENMHCRCLGNKYFEPLWEIYDLRSNSSRKLEVDMPPSLDITEGTHVYMDGVCHWLCQNDYGYWKKHNIAFQPSLVSFYLSSEVFFITPVSSDVDDCFDVGAEWKWINLVVLNLSIALISYHEKMATFHVSILGEVGMKETWTRLFTVRPLPCVERPFGVGTKGEISFTRKDKELAWFDLSTQMIEELGFKVDFPECRIIVYKETILPFGGLNN</sequence>
<organism evidence="2 5">
    <name type="scientific">Medicago truncatula</name>
    <name type="common">Barrel medic</name>
    <name type="synonym">Medicago tribuloides</name>
    <dbReference type="NCBI Taxonomy" id="3880"/>
    <lineage>
        <taxon>Eukaryota</taxon>
        <taxon>Viridiplantae</taxon>
        <taxon>Streptophyta</taxon>
        <taxon>Embryophyta</taxon>
        <taxon>Tracheophyta</taxon>
        <taxon>Spermatophyta</taxon>
        <taxon>Magnoliopsida</taxon>
        <taxon>eudicotyledons</taxon>
        <taxon>Gunneridae</taxon>
        <taxon>Pentapetalae</taxon>
        <taxon>rosids</taxon>
        <taxon>fabids</taxon>
        <taxon>Fabales</taxon>
        <taxon>Fabaceae</taxon>
        <taxon>Papilionoideae</taxon>
        <taxon>50 kb inversion clade</taxon>
        <taxon>NPAAA clade</taxon>
        <taxon>Hologalegina</taxon>
        <taxon>IRL clade</taxon>
        <taxon>Trifolieae</taxon>
        <taxon>Medicago</taxon>
    </lineage>
</organism>
<reference evidence="2 5" key="1">
    <citation type="journal article" date="2011" name="Nature">
        <title>The Medicago genome provides insight into the evolution of rhizobial symbioses.</title>
        <authorList>
            <person name="Young N.D."/>
            <person name="Debelle F."/>
            <person name="Oldroyd G.E."/>
            <person name="Geurts R."/>
            <person name="Cannon S.B."/>
            <person name="Udvardi M.K."/>
            <person name="Benedito V.A."/>
            <person name="Mayer K.F."/>
            <person name="Gouzy J."/>
            <person name="Schoof H."/>
            <person name="Van de Peer Y."/>
            <person name="Proost S."/>
            <person name="Cook D.R."/>
            <person name="Meyers B.C."/>
            <person name="Spannagl M."/>
            <person name="Cheung F."/>
            <person name="De Mita S."/>
            <person name="Krishnakumar V."/>
            <person name="Gundlach H."/>
            <person name="Zhou S."/>
            <person name="Mudge J."/>
            <person name="Bharti A.K."/>
            <person name="Murray J.D."/>
            <person name="Naoumkina M.A."/>
            <person name="Rosen B."/>
            <person name="Silverstein K.A."/>
            <person name="Tang H."/>
            <person name="Rombauts S."/>
            <person name="Zhao P.X."/>
            <person name="Zhou P."/>
            <person name="Barbe V."/>
            <person name="Bardou P."/>
            <person name="Bechner M."/>
            <person name="Bellec A."/>
            <person name="Berger A."/>
            <person name="Berges H."/>
            <person name="Bidwell S."/>
            <person name="Bisseling T."/>
            <person name="Choisne N."/>
            <person name="Couloux A."/>
            <person name="Denny R."/>
            <person name="Deshpande S."/>
            <person name="Dai X."/>
            <person name="Doyle J.J."/>
            <person name="Dudez A.M."/>
            <person name="Farmer A.D."/>
            <person name="Fouteau S."/>
            <person name="Franken C."/>
            <person name="Gibelin C."/>
            <person name="Gish J."/>
            <person name="Goldstein S."/>
            <person name="Gonzalez A.J."/>
            <person name="Green P.J."/>
            <person name="Hallab A."/>
            <person name="Hartog M."/>
            <person name="Hua A."/>
            <person name="Humphray S.J."/>
            <person name="Jeong D.H."/>
            <person name="Jing Y."/>
            <person name="Jocker A."/>
            <person name="Kenton S.M."/>
            <person name="Kim D.J."/>
            <person name="Klee K."/>
            <person name="Lai H."/>
            <person name="Lang C."/>
            <person name="Lin S."/>
            <person name="Macmil S.L."/>
            <person name="Magdelenat G."/>
            <person name="Matthews L."/>
            <person name="McCorrison J."/>
            <person name="Monaghan E.L."/>
            <person name="Mun J.H."/>
            <person name="Najar F.Z."/>
            <person name="Nicholson C."/>
            <person name="Noirot C."/>
            <person name="O'Bleness M."/>
            <person name="Paule C.R."/>
            <person name="Poulain J."/>
            <person name="Prion F."/>
            <person name="Qin B."/>
            <person name="Qu C."/>
            <person name="Retzel E.F."/>
            <person name="Riddle C."/>
            <person name="Sallet E."/>
            <person name="Samain S."/>
            <person name="Samson N."/>
            <person name="Sanders I."/>
            <person name="Saurat O."/>
            <person name="Scarpelli C."/>
            <person name="Schiex T."/>
            <person name="Segurens B."/>
            <person name="Severin A.J."/>
            <person name="Sherrier D.J."/>
            <person name="Shi R."/>
            <person name="Sims S."/>
            <person name="Singer S.R."/>
            <person name="Sinharoy S."/>
            <person name="Sterck L."/>
            <person name="Viollet A."/>
            <person name="Wang B.B."/>
            <person name="Wang K."/>
            <person name="Wang M."/>
            <person name="Wang X."/>
            <person name="Warfsmann J."/>
            <person name="Weissenbach J."/>
            <person name="White D.D."/>
            <person name="White J.D."/>
            <person name="Wiley G.B."/>
            <person name="Wincker P."/>
            <person name="Xing Y."/>
            <person name="Yang L."/>
            <person name="Yao Z."/>
            <person name="Ying F."/>
            <person name="Zhai J."/>
            <person name="Zhou L."/>
            <person name="Zuber A."/>
            <person name="Denarie J."/>
            <person name="Dixon R.A."/>
            <person name="May G.D."/>
            <person name="Schwartz D.C."/>
            <person name="Rogers J."/>
            <person name="Quetier F."/>
            <person name="Town C.D."/>
            <person name="Roe B.A."/>
        </authorList>
    </citation>
    <scope>NUCLEOTIDE SEQUENCE [LARGE SCALE GENOMIC DNA]</scope>
    <source>
        <strain evidence="2">A17</strain>
        <strain evidence="4 5">cv. Jemalong A17</strain>
    </source>
</reference>
<accession>A0A0C3VYN5</accession>
<evidence type="ECO:0000313" key="2">
    <source>
        <dbReference type="EMBL" id="AES76483.2"/>
    </source>
</evidence>
<evidence type="ECO:0000259" key="1">
    <source>
        <dbReference type="Pfam" id="PF07734"/>
    </source>
</evidence>
<dbReference type="Pfam" id="PF07734">
    <property type="entry name" value="FBA_1"/>
    <property type="match status" value="1"/>
</dbReference>
<accession>G7KL94</accession>
<dbReference type="Proteomes" id="UP000265566">
    <property type="component" value="Chromosome 6"/>
</dbReference>
<dbReference type="EMBL" id="PSQE01000006">
    <property type="protein sequence ID" value="RHN52541.1"/>
    <property type="molecule type" value="Genomic_DNA"/>
</dbReference>
<dbReference type="HOGENOM" id="CLU_027176_5_1_1"/>